<protein>
    <submittedName>
        <fullName evidence="9">FAD-linked oxidase</fullName>
    </submittedName>
</protein>
<dbReference type="InterPro" id="IPR004113">
    <property type="entry name" value="FAD-bd_oxidored_4_C"/>
</dbReference>
<feature type="domain" description="FAD-binding PCMH-type" evidence="8">
    <location>
        <begin position="95"/>
        <end position="276"/>
    </location>
</feature>
<evidence type="ECO:0000256" key="1">
    <source>
        <dbReference type="ARBA" id="ARBA00008000"/>
    </source>
</evidence>
<dbReference type="GO" id="GO:0071949">
    <property type="term" value="F:FAD binding"/>
    <property type="evidence" value="ECO:0007669"/>
    <property type="project" value="InterPro"/>
</dbReference>
<dbReference type="Gene3D" id="3.30.465.10">
    <property type="match status" value="1"/>
</dbReference>
<gene>
    <name evidence="9" type="ORF">SD72_00615</name>
</gene>
<keyword evidence="10" id="KW-1185">Reference proteome</keyword>
<dbReference type="InterPro" id="IPR016171">
    <property type="entry name" value="Vanillyl_alc_oxidase_C-sub2"/>
</dbReference>
<dbReference type="Gene3D" id="1.10.45.10">
    <property type="entry name" value="Vanillyl-alcohol Oxidase, Chain A, domain 4"/>
    <property type="match status" value="1"/>
</dbReference>
<feature type="binding site" evidence="6">
    <location>
        <begin position="260"/>
        <end position="266"/>
    </location>
    <ligand>
        <name>FAD</name>
        <dbReference type="ChEBI" id="CHEBI:57692"/>
    </ligand>
</feature>
<reference evidence="9 10" key="1">
    <citation type="submission" date="2015-01" db="EMBL/GenBank/DDBJ databases">
        <title>Draft genome sequence of Leucobacter komagatae strain VKM ST2845.</title>
        <authorList>
            <person name="Karlyshev A.V."/>
            <person name="Kudryashova E.B."/>
        </authorList>
    </citation>
    <scope>NUCLEOTIDE SEQUENCE [LARGE SCALE GENOMIC DNA]</scope>
    <source>
        <strain evidence="9 10">VKM ST2845</strain>
    </source>
</reference>
<dbReference type="Pfam" id="PF01565">
    <property type="entry name" value="FAD_binding_4"/>
    <property type="match status" value="1"/>
</dbReference>
<evidence type="ECO:0000256" key="7">
    <source>
        <dbReference type="PIRSR" id="PIRSR625650-4"/>
    </source>
</evidence>
<dbReference type="PANTHER" id="PTHR46568">
    <property type="entry name" value="ALKYLDIHYDROXYACETONEPHOSPHATE SYNTHASE, PEROXISOMAL"/>
    <property type="match status" value="1"/>
</dbReference>
<dbReference type="SUPFAM" id="SSF56176">
    <property type="entry name" value="FAD-binding/transporter-associated domain-like"/>
    <property type="match status" value="1"/>
</dbReference>
<comment type="similarity">
    <text evidence="1">Belongs to the FAD-binding oxidoreductase/transferase type 4 family.</text>
</comment>
<dbReference type="Gene3D" id="3.30.70.3450">
    <property type="match status" value="1"/>
</dbReference>
<organism evidence="9 10">
    <name type="scientific">Leucobacter komagatae</name>
    <dbReference type="NCBI Taxonomy" id="55969"/>
    <lineage>
        <taxon>Bacteria</taxon>
        <taxon>Bacillati</taxon>
        <taxon>Actinomycetota</taxon>
        <taxon>Actinomycetes</taxon>
        <taxon>Micrococcales</taxon>
        <taxon>Microbacteriaceae</taxon>
        <taxon>Leucobacter</taxon>
    </lineage>
</organism>
<keyword evidence="2" id="KW-0285">Flavoprotein</keyword>
<dbReference type="RefSeq" id="WP_042542492.1">
    <property type="nucleotide sequence ID" value="NZ_JXSQ01000001.1"/>
</dbReference>
<evidence type="ECO:0000313" key="9">
    <source>
        <dbReference type="EMBL" id="KIP53745.1"/>
    </source>
</evidence>
<dbReference type="InterPro" id="IPR016166">
    <property type="entry name" value="FAD-bd_PCMH"/>
</dbReference>
<proteinExistence type="inferred from homology"/>
<dbReference type="InterPro" id="IPR016169">
    <property type="entry name" value="FAD-bd_PCMH_sub2"/>
</dbReference>
<evidence type="ECO:0000256" key="3">
    <source>
        <dbReference type="ARBA" id="ARBA00022827"/>
    </source>
</evidence>
<dbReference type="PANTHER" id="PTHR46568:SF1">
    <property type="entry name" value="ALKYLDIHYDROXYACETONEPHOSPHATE SYNTHASE, PEROXISOMAL"/>
    <property type="match status" value="1"/>
</dbReference>
<feature type="active site" description="Proton donor/acceptor" evidence="5">
    <location>
        <position position="442"/>
    </location>
</feature>
<keyword evidence="4" id="KW-0560">Oxidoreductase</keyword>
<name>A0A0D0H956_9MICO</name>
<evidence type="ECO:0000313" key="10">
    <source>
        <dbReference type="Proteomes" id="UP000032120"/>
    </source>
</evidence>
<feature type="site" description="Important for enzyme activity" evidence="7">
    <location>
        <position position="311"/>
    </location>
</feature>
<dbReference type="GO" id="GO:0016491">
    <property type="term" value="F:oxidoreductase activity"/>
    <property type="evidence" value="ECO:0007669"/>
    <property type="project" value="UniProtKB-KW"/>
</dbReference>
<sequence length="522" mass="56003">MTISKQAIQRGFNEGRYNVGEPTPSPWYATIEHDAFTGRPRYAAESDDGPNSVTVTPEIIAALAEIADSVDADRASLMARTRDWWPATMLAHSEGAPMTADAVTVHVSRTPQVQAIMRLASTHRIPVTVAAGRSNVVGAALPVHGGIVLDVTGMNQIMSFNSTDLTVETGPGVFGDVLESHLQRAWGVTTGHWPSSFAISTVGGWVACRGAGQLSTRYGKIEDMVSELDVVLASGELVTLGGTHRAAVGPDLRELFLGSEGTLGVITRIVLRTHRLPDYGSSAAFLFDSFGDGLEACRAIMQAGVTPAVMRLYDEIETARHFAIDEGHVLLLADEGHPSLVDTTLAIAREAAAPHGREIESADVFETWLQTRYRIRPVAPRDANRVLTADTLEIVGRWSVLNRLYGDVLEAVGLVSGTGDGAGRRGVSAHLSHAYSDSASLYFTMYGITTSGERTRWYRAVWDAANDVILRHGAQLSHHHGVGIVRLPYLEDSLGAAHRVMHSVKKALDPLGVLNPGKLGSG</sequence>
<evidence type="ECO:0000256" key="4">
    <source>
        <dbReference type="ARBA" id="ARBA00023002"/>
    </source>
</evidence>
<dbReference type="InterPro" id="IPR036318">
    <property type="entry name" value="FAD-bd_PCMH-like_sf"/>
</dbReference>
<dbReference type="GO" id="GO:0008610">
    <property type="term" value="P:lipid biosynthetic process"/>
    <property type="evidence" value="ECO:0007669"/>
    <property type="project" value="InterPro"/>
</dbReference>
<evidence type="ECO:0000256" key="5">
    <source>
        <dbReference type="PIRSR" id="PIRSR625650-1"/>
    </source>
</evidence>
<dbReference type="InterPro" id="IPR016164">
    <property type="entry name" value="FAD-linked_Oxase-like_C"/>
</dbReference>
<dbReference type="Pfam" id="PF02913">
    <property type="entry name" value="FAD-oxidase_C"/>
    <property type="match status" value="1"/>
</dbReference>
<dbReference type="Gene3D" id="3.30.43.10">
    <property type="entry name" value="Uridine Diphospho-n-acetylenolpyruvylglucosamine Reductase, domain 2"/>
    <property type="match status" value="1"/>
</dbReference>
<comment type="caution">
    <text evidence="9">The sequence shown here is derived from an EMBL/GenBank/DDBJ whole genome shotgun (WGS) entry which is preliminary data.</text>
</comment>
<dbReference type="OrthoDB" id="9811557at2"/>
<evidence type="ECO:0000256" key="6">
    <source>
        <dbReference type="PIRSR" id="PIRSR625650-3"/>
    </source>
</evidence>
<dbReference type="SUPFAM" id="SSF55103">
    <property type="entry name" value="FAD-linked oxidases, C-terminal domain"/>
    <property type="match status" value="1"/>
</dbReference>
<accession>A0A0D0H956</accession>
<comment type="cofactor">
    <cofactor evidence="6">
        <name>FAD</name>
        <dbReference type="ChEBI" id="CHEBI:57692"/>
    </cofactor>
</comment>
<evidence type="ECO:0000259" key="8">
    <source>
        <dbReference type="PROSITE" id="PS51387"/>
    </source>
</evidence>
<dbReference type="PROSITE" id="PS51387">
    <property type="entry name" value="FAD_PCMH"/>
    <property type="match status" value="1"/>
</dbReference>
<evidence type="ECO:0000256" key="2">
    <source>
        <dbReference type="ARBA" id="ARBA00022630"/>
    </source>
</evidence>
<dbReference type="InterPro" id="IPR016167">
    <property type="entry name" value="FAD-bd_PCMH_sub1"/>
</dbReference>
<dbReference type="Gene3D" id="3.30.300.330">
    <property type="match status" value="1"/>
</dbReference>
<dbReference type="InterPro" id="IPR025650">
    <property type="entry name" value="Alkyl-DHAP_Synthase"/>
</dbReference>
<dbReference type="GO" id="GO:0008609">
    <property type="term" value="F:alkylglycerone-phosphate synthase activity"/>
    <property type="evidence" value="ECO:0007669"/>
    <property type="project" value="InterPro"/>
</dbReference>
<dbReference type="EMBL" id="JXSQ01000001">
    <property type="protein sequence ID" value="KIP53745.1"/>
    <property type="molecule type" value="Genomic_DNA"/>
</dbReference>
<keyword evidence="3 6" id="KW-0274">FAD</keyword>
<dbReference type="Proteomes" id="UP000032120">
    <property type="component" value="Unassembled WGS sequence"/>
</dbReference>
<dbReference type="AlphaFoldDB" id="A0A0D0H956"/>
<dbReference type="InterPro" id="IPR006094">
    <property type="entry name" value="Oxid_FAD_bind_N"/>
</dbReference>